<protein>
    <submittedName>
        <fullName evidence="1">Uncharacterized protein</fullName>
    </submittedName>
</protein>
<organism evidence="1">
    <name type="scientific">Euplotes harpa</name>
    <dbReference type="NCBI Taxonomy" id="151035"/>
    <lineage>
        <taxon>Eukaryota</taxon>
        <taxon>Sar</taxon>
        <taxon>Alveolata</taxon>
        <taxon>Ciliophora</taxon>
        <taxon>Intramacronucleata</taxon>
        <taxon>Spirotrichea</taxon>
        <taxon>Hypotrichia</taxon>
        <taxon>Euplotida</taxon>
        <taxon>Euplotidae</taxon>
        <taxon>Euplotes</taxon>
    </lineage>
</organism>
<evidence type="ECO:0000313" key="1">
    <source>
        <dbReference type="EMBL" id="CAE0359137.1"/>
    </source>
</evidence>
<reference evidence="1" key="1">
    <citation type="submission" date="2021-01" db="EMBL/GenBank/DDBJ databases">
        <authorList>
            <person name="Corre E."/>
            <person name="Pelletier E."/>
            <person name="Niang G."/>
            <person name="Scheremetjew M."/>
            <person name="Finn R."/>
            <person name="Kale V."/>
            <person name="Holt S."/>
            <person name="Cochrane G."/>
            <person name="Meng A."/>
            <person name="Brown T."/>
            <person name="Cohen L."/>
        </authorList>
    </citation>
    <scope>NUCLEOTIDE SEQUENCE</scope>
    <source>
        <strain evidence="1">FSP1.4</strain>
    </source>
</reference>
<sequence>MDAYLYVMFGYNSDKHPETTVTFERIEVPSLTNKEPLESFYRKKQWWPYSLKLGVPLGYICCYNWVKPLGNELVIFGGLFSWNPDSSTDVKVTAVFDKQSKEDPFQLSVEQMEFKADSDLENFRESIHVPFLVRGEWLLPVAARPTNNVLRWDGDRSVFLDLVEDEP</sequence>
<gene>
    <name evidence="1" type="ORF">EHAR0213_LOCUS18061</name>
</gene>
<dbReference type="AlphaFoldDB" id="A0A7S3ND23"/>
<accession>A0A7S3ND23</accession>
<name>A0A7S3ND23_9SPIT</name>
<proteinExistence type="predicted"/>
<dbReference type="EMBL" id="HBII01043251">
    <property type="protein sequence ID" value="CAE0359137.1"/>
    <property type="molecule type" value="Transcribed_RNA"/>
</dbReference>